<organism evidence="3 4">
    <name type="scientific">Catenuloplanes atrovinosus</name>
    <dbReference type="NCBI Taxonomy" id="137266"/>
    <lineage>
        <taxon>Bacteria</taxon>
        <taxon>Bacillati</taxon>
        <taxon>Actinomycetota</taxon>
        <taxon>Actinomycetes</taxon>
        <taxon>Micromonosporales</taxon>
        <taxon>Micromonosporaceae</taxon>
        <taxon>Catenuloplanes</taxon>
    </lineage>
</organism>
<keyword evidence="2" id="KW-0732">Signal</keyword>
<feature type="signal peptide" evidence="2">
    <location>
        <begin position="1"/>
        <end position="21"/>
    </location>
</feature>
<dbReference type="Pfam" id="PF13365">
    <property type="entry name" value="Trypsin_2"/>
    <property type="match status" value="1"/>
</dbReference>
<comment type="caution">
    <text evidence="3">The sequence shown here is derived from an EMBL/GenBank/DDBJ whole genome shotgun (WGS) entry which is preliminary data.</text>
</comment>
<evidence type="ECO:0000256" key="1">
    <source>
        <dbReference type="SAM" id="MobiDB-lite"/>
    </source>
</evidence>
<sequence length="479" mass="50231">MRRRLGLVVGACTAVTLAGVAAIGYLGGDDRATPGVAVWNEAGATSSRTPDAPVGSSTPEATTAPRAVTTTEAAPTAPSRAPAPAPTGPAPGGETADAGQPIGTVERVSRTLGYAGADRRTTLRFPGAEYVKVHFSRIALLPGDYLTVSDPRGRESHRYEGVTRDAVTGLTRAVLDPGTPDDAGERWAMSVSGDTAVVELHTGGGDPLGVRSTLAGLGVGIDRVARGYTRPERVEAAHQLESAREQAIGPAGPGREESVCGGDEKSDAVCYRSTDPMIYTRSKAVARLLINGTELCTAWRVGAQNRLVTNNHCFSTSQDAYNTEVWFNYQCARCGGYDVYQSTKVWGDKVLATDRTLDFTLFTVESFASVQKFGFLTLDTARPAAGTQLYIPQHPAGDPTAIAMSSGARGSNCAVDNPAYTGYASASDVSYFCDTEGGSSGSPVLSRTTNKVVALHHFGGCPNSGVRADLLYERIKSLV</sequence>
<protein>
    <recommendedName>
        <fullName evidence="5">Serine protease</fullName>
    </recommendedName>
</protein>
<feature type="chain" id="PRO_5042183174" description="Serine protease" evidence="2">
    <location>
        <begin position="22"/>
        <end position="479"/>
    </location>
</feature>
<dbReference type="EMBL" id="JAVDYB010000001">
    <property type="protein sequence ID" value="MDR7280372.1"/>
    <property type="molecule type" value="Genomic_DNA"/>
</dbReference>
<dbReference type="PANTHER" id="PTHR36234">
    <property type="entry name" value="LYSYL ENDOPEPTIDASE"/>
    <property type="match status" value="1"/>
</dbReference>
<feature type="region of interest" description="Disordered" evidence="1">
    <location>
        <begin position="43"/>
        <end position="102"/>
    </location>
</feature>
<dbReference type="InterPro" id="IPR009003">
    <property type="entry name" value="Peptidase_S1_PA"/>
</dbReference>
<dbReference type="SUPFAM" id="SSF50494">
    <property type="entry name" value="Trypsin-like serine proteases"/>
    <property type="match status" value="1"/>
</dbReference>
<dbReference type="Gene3D" id="2.40.10.10">
    <property type="entry name" value="Trypsin-like serine proteases"/>
    <property type="match status" value="2"/>
</dbReference>
<reference evidence="3" key="1">
    <citation type="submission" date="2023-07" db="EMBL/GenBank/DDBJ databases">
        <title>Sequencing the genomes of 1000 actinobacteria strains.</title>
        <authorList>
            <person name="Klenk H.-P."/>
        </authorList>
    </citation>
    <scope>NUCLEOTIDE SEQUENCE</scope>
    <source>
        <strain evidence="3">DSM 44707</strain>
    </source>
</reference>
<feature type="compositionally biased region" description="Low complexity" evidence="1">
    <location>
        <begin position="58"/>
        <end position="80"/>
    </location>
</feature>
<gene>
    <name evidence="3" type="ORF">J2S41_007150</name>
</gene>
<name>A0AAE3YW85_9ACTN</name>
<keyword evidence="4" id="KW-1185">Reference proteome</keyword>
<dbReference type="InterPro" id="IPR043504">
    <property type="entry name" value="Peptidase_S1_PA_chymotrypsin"/>
</dbReference>
<dbReference type="AlphaFoldDB" id="A0AAE3YW85"/>
<proteinExistence type="predicted"/>
<evidence type="ECO:0008006" key="5">
    <source>
        <dbReference type="Google" id="ProtNLM"/>
    </source>
</evidence>
<dbReference type="Proteomes" id="UP001183643">
    <property type="component" value="Unassembled WGS sequence"/>
</dbReference>
<evidence type="ECO:0000313" key="4">
    <source>
        <dbReference type="Proteomes" id="UP001183643"/>
    </source>
</evidence>
<dbReference type="PANTHER" id="PTHR36234:SF5">
    <property type="entry name" value="LYSYL ENDOPEPTIDASE"/>
    <property type="match status" value="1"/>
</dbReference>
<evidence type="ECO:0000313" key="3">
    <source>
        <dbReference type="EMBL" id="MDR7280372.1"/>
    </source>
</evidence>
<evidence type="ECO:0000256" key="2">
    <source>
        <dbReference type="SAM" id="SignalP"/>
    </source>
</evidence>
<dbReference type="RefSeq" id="WP_310374698.1">
    <property type="nucleotide sequence ID" value="NZ_JAVDYB010000001.1"/>
</dbReference>
<accession>A0AAE3YW85</accession>